<proteinExistence type="predicted"/>
<accession>A0A9N9KAV0</accession>
<evidence type="ECO:0000313" key="2">
    <source>
        <dbReference type="Proteomes" id="UP000789759"/>
    </source>
</evidence>
<feature type="non-terminal residue" evidence="1">
    <location>
        <position position="77"/>
    </location>
</feature>
<keyword evidence="2" id="KW-1185">Reference proteome</keyword>
<organism evidence="1 2">
    <name type="scientific">Cetraspora pellucida</name>
    <dbReference type="NCBI Taxonomy" id="1433469"/>
    <lineage>
        <taxon>Eukaryota</taxon>
        <taxon>Fungi</taxon>
        <taxon>Fungi incertae sedis</taxon>
        <taxon>Mucoromycota</taxon>
        <taxon>Glomeromycotina</taxon>
        <taxon>Glomeromycetes</taxon>
        <taxon>Diversisporales</taxon>
        <taxon>Gigasporaceae</taxon>
        <taxon>Cetraspora</taxon>
    </lineage>
</organism>
<comment type="caution">
    <text evidence="1">The sequence shown here is derived from an EMBL/GenBank/DDBJ whole genome shotgun (WGS) entry which is preliminary data.</text>
</comment>
<name>A0A9N9KAV0_9GLOM</name>
<gene>
    <name evidence="1" type="ORF">CPELLU_LOCUS19552</name>
</gene>
<dbReference type="EMBL" id="CAJVQA010048017">
    <property type="protein sequence ID" value="CAG8819507.1"/>
    <property type="molecule type" value="Genomic_DNA"/>
</dbReference>
<reference evidence="1" key="1">
    <citation type="submission" date="2021-06" db="EMBL/GenBank/DDBJ databases">
        <authorList>
            <person name="Kallberg Y."/>
            <person name="Tangrot J."/>
            <person name="Rosling A."/>
        </authorList>
    </citation>
    <scope>NUCLEOTIDE SEQUENCE</scope>
    <source>
        <strain evidence="1">FL966</strain>
    </source>
</reference>
<evidence type="ECO:0000313" key="1">
    <source>
        <dbReference type="EMBL" id="CAG8819507.1"/>
    </source>
</evidence>
<dbReference type="Proteomes" id="UP000789759">
    <property type="component" value="Unassembled WGS sequence"/>
</dbReference>
<protein>
    <submittedName>
        <fullName evidence="1">17083_t:CDS:1</fullName>
    </submittedName>
</protein>
<sequence>MRAKEANDVITKQLQKEAIVRTSRLELFWLSTVSIDNNTSINNSDSDSESSFEVETDNIISFEKLNNTIKHLKKEIK</sequence>
<dbReference type="AlphaFoldDB" id="A0A9N9KAV0"/>